<dbReference type="KEGG" id="pcx:LPB68_19040"/>
<evidence type="ECO:0000313" key="1">
    <source>
        <dbReference type="EMBL" id="OAB76891.1"/>
    </source>
</evidence>
<gene>
    <name evidence="1" type="ORF">PNBC_05700</name>
</gene>
<protein>
    <submittedName>
        <fullName evidence="1">Uncharacterized protein</fullName>
    </submittedName>
</protein>
<proteinExistence type="predicted"/>
<sequence>MGVLLKMKRLIACSKSIPQSEETEEYYGKRLNIGVIGQTPEVREEERVEFKGIQFSDLEDKKLISQYDAIIITKKDLSHEDVPYLIELKYAIGIVYKDENFTGWGYGLYNDIENKENIYGASKDFWFISLFEANPESIIRYFTFLFS</sequence>
<accession>A0A167FTS2</accession>
<organism evidence="1 2">
    <name type="scientific">Paenibacillus crassostreae</name>
    <dbReference type="NCBI Taxonomy" id="1763538"/>
    <lineage>
        <taxon>Bacteria</taxon>
        <taxon>Bacillati</taxon>
        <taxon>Bacillota</taxon>
        <taxon>Bacilli</taxon>
        <taxon>Bacillales</taxon>
        <taxon>Paenibacillaceae</taxon>
        <taxon>Paenibacillus</taxon>
    </lineage>
</organism>
<dbReference type="AlphaFoldDB" id="A0A167FTS2"/>
<keyword evidence="2" id="KW-1185">Reference proteome</keyword>
<evidence type="ECO:0000313" key="2">
    <source>
        <dbReference type="Proteomes" id="UP000077134"/>
    </source>
</evidence>
<dbReference type="EMBL" id="LSFN01000005">
    <property type="protein sequence ID" value="OAB76891.1"/>
    <property type="molecule type" value="Genomic_DNA"/>
</dbReference>
<comment type="caution">
    <text evidence="1">The sequence shown here is derived from an EMBL/GenBank/DDBJ whole genome shotgun (WGS) entry which is preliminary data.</text>
</comment>
<dbReference type="STRING" id="1763538.LPB68_19040"/>
<dbReference type="Proteomes" id="UP000077134">
    <property type="component" value="Unassembled WGS sequence"/>
</dbReference>
<reference evidence="1 2" key="1">
    <citation type="submission" date="2016-02" db="EMBL/GenBank/DDBJ databases">
        <title>Paenibacillus sp. LPB0068, isolated from Crassostrea gigas.</title>
        <authorList>
            <person name="Shin S.-K."/>
            <person name="Yi H."/>
        </authorList>
    </citation>
    <scope>NUCLEOTIDE SEQUENCE [LARGE SCALE GENOMIC DNA]</scope>
    <source>
        <strain evidence="1 2">LPB0068</strain>
    </source>
</reference>
<name>A0A167FTS2_9BACL</name>